<keyword evidence="4" id="KW-1185">Reference proteome</keyword>
<keyword evidence="1" id="KW-0240">DNA-directed RNA polymerase</keyword>
<dbReference type="InterPro" id="IPR036898">
    <property type="entry name" value="RNA_pol_Rpb7-like_N_sf"/>
</dbReference>
<reference evidence="4" key="1">
    <citation type="submission" date="2012-09" db="EMBL/GenBank/DDBJ databases">
        <authorList>
            <person name="Martin A.A."/>
        </authorList>
    </citation>
    <scope>NUCLEOTIDE SEQUENCE</scope>
</reference>
<dbReference type="AlphaFoldDB" id="A0A0K0DBZ6"/>
<feature type="compositionally biased region" description="Basic and acidic residues" evidence="3">
    <location>
        <begin position="91"/>
        <end position="105"/>
    </location>
</feature>
<keyword evidence="2" id="KW-0804">Transcription</keyword>
<organism evidence="4 5">
    <name type="scientific">Angiostrongylus cantonensis</name>
    <name type="common">Rat lungworm</name>
    <dbReference type="NCBI Taxonomy" id="6313"/>
    <lineage>
        <taxon>Eukaryota</taxon>
        <taxon>Metazoa</taxon>
        <taxon>Ecdysozoa</taxon>
        <taxon>Nematoda</taxon>
        <taxon>Chromadorea</taxon>
        <taxon>Rhabditida</taxon>
        <taxon>Rhabditina</taxon>
        <taxon>Rhabditomorpha</taxon>
        <taxon>Strongyloidea</taxon>
        <taxon>Metastrongylidae</taxon>
        <taxon>Angiostrongylus</taxon>
    </lineage>
</organism>
<evidence type="ECO:0000256" key="1">
    <source>
        <dbReference type="ARBA" id="ARBA00022478"/>
    </source>
</evidence>
<evidence type="ECO:0000256" key="2">
    <source>
        <dbReference type="ARBA" id="ARBA00023163"/>
    </source>
</evidence>
<evidence type="ECO:0000313" key="4">
    <source>
        <dbReference type="Proteomes" id="UP000035642"/>
    </source>
</evidence>
<reference evidence="5" key="2">
    <citation type="submission" date="2017-02" db="UniProtKB">
        <authorList>
            <consortium name="WormBaseParasite"/>
        </authorList>
    </citation>
    <scope>IDENTIFICATION</scope>
</reference>
<dbReference type="GO" id="GO:0000428">
    <property type="term" value="C:DNA-directed RNA polymerase complex"/>
    <property type="evidence" value="ECO:0007669"/>
    <property type="project" value="UniProtKB-KW"/>
</dbReference>
<protein>
    <submittedName>
        <fullName evidence="5">Asp_protease domain-containing protein</fullName>
    </submittedName>
</protein>
<sequence>MFFLTDFSNCSDNDIQVDAWRASGWNLVESAEAQTFVLSPNNNKVIKKKKKMPSSQIGTAVYDDNSQNLTKQSEKQKVAAVMRKKALAEAKQKLRETQQTRKDTNDSPCSDALMEVLSDGNEAMEQEADEDTSHKKVHRKKTKKEGGRATQEFKDFSEKEILDFEEAKKLILANRNCGLRVLREKRHVTLPYHLIGANILKSCEFIAKMTVGKYRSKVGGVVVSFGSVRLASLPRIIDDQNVLHVDIFITQAVFKPIVGHTYEARVTHIAEDFISALILEAISINTPLDGKIGAKLKGKQCLELR</sequence>
<evidence type="ECO:0000256" key="3">
    <source>
        <dbReference type="SAM" id="MobiDB-lite"/>
    </source>
</evidence>
<evidence type="ECO:0000313" key="5">
    <source>
        <dbReference type="WBParaSite" id="ACAC_0000802401-mRNA-1"/>
    </source>
</evidence>
<dbReference type="Gene3D" id="3.30.1490.120">
    <property type="entry name" value="RNA polymerase Rpb7-like, N-terminal domain"/>
    <property type="match status" value="1"/>
</dbReference>
<name>A0A0K0DBZ6_ANGCA</name>
<accession>A0A0K0DBZ6</accession>
<proteinExistence type="predicted"/>
<dbReference type="STRING" id="6313.A0A0K0DBZ6"/>
<dbReference type="Proteomes" id="UP000035642">
    <property type="component" value="Unassembled WGS sequence"/>
</dbReference>
<feature type="region of interest" description="Disordered" evidence="3">
    <location>
        <begin position="91"/>
        <end position="150"/>
    </location>
</feature>
<dbReference type="WBParaSite" id="ACAC_0000802401-mRNA-1">
    <property type="protein sequence ID" value="ACAC_0000802401-mRNA-1"/>
    <property type="gene ID" value="ACAC_0000802401"/>
</dbReference>